<evidence type="ECO:0008006" key="3">
    <source>
        <dbReference type="Google" id="ProtNLM"/>
    </source>
</evidence>
<evidence type="ECO:0000313" key="1">
    <source>
        <dbReference type="EMBL" id="GGN28039.1"/>
    </source>
</evidence>
<keyword evidence="2" id="KW-1185">Reference proteome</keyword>
<dbReference type="InterPro" id="IPR011990">
    <property type="entry name" value="TPR-like_helical_dom_sf"/>
</dbReference>
<dbReference type="SUPFAM" id="SSF48452">
    <property type="entry name" value="TPR-like"/>
    <property type="match status" value="2"/>
</dbReference>
<sequence length="421" mass="45887">MHGPDTSVALAAVAAGIDDAETVLEDLVDASLLRPDAPGRYSFHDLIRDYARERLHSDEPDVETHRLRTRDWLLDTATRSASAFVPGDQGASDLAGADRWLSDERVNWRGAFREAVADGAHERVLALAKAMHWYSDHRGTGELWLEVYTAGVAAAGALGEWEKQAQQLNFVVWVYVARHTNLPQAKRWHRQALRVAQRCGSLAETAWSHYYRAAIESRDGDPAAGVVHARRAAELFREAHEPMNVVLTMSYLGVLQQRQGRFDEAVETHRACVEQERALRGSDRGVALENAAQLVLRLADALAGAGEHDEALNVVAEAEELLGRGSANLLSMAGHTRGRALVAAGRLAEARNQLAGAVESLSDPETKVAVLIEIAGLCDRVGDHDAAVRHRVRALAESEGYESPGMARLQHDLAEVLGLSA</sequence>
<dbReference type="PANTHER" id="PTHR47691:SF3">
    <property type="entry name" value="HTH-TYPE TRANSCRIPTIONAL REGULATOR RV0890C-RELATED"/>
    <property type="match status" value="1"/>
</dbReference>
<evidence type="ECO:0000313" key="2">
    <source>
        <dbReference type="Proteomes" id="UP000597656"/>
    </source>
</evidence>
<protein>
    <recommendedName>
        <fullName evidence="3">Tetratricopeptide repeat protein</fullName>
    </recommendedName>
</protein>
<reference evidence="2" key="1">
    <citation type="journal article" date="2019" name="Int. J. Syst. Evol. Microbiol.">
        <title>The Global Catalogue of Microorganisms (GCM) 10K type strain sequencing project: providing services to taxonomists for standard genome sequencing and annotation.</title>
        <authorList>
            <consortium name="The Broad Institute Genomics Platform"/>
            <consortium name="The Broad Institute Genome Sequencing Center for Infectious Disease"/>
            <person name="Wu L."/>
            <person name="Ma J."/>
        </authorList>
    </citation>
    <scope>NUCLEOTIDE SEQUENCE [LARGE SCALE GENOMIC DNA]</scope>
    <source>
        <strain evidence="2">CGMCC 4.7319</strain>
    </source>
</reference>
<comment type="caution">
    <text evidence="1">The sequence shown here is derived from an EMBL/GenBank/DDBJ whole genome shotgun (WGS) entry which is preliminary data.</text>
</comment>
<name>A0ABQ2IUL8_9PSEU</name>
<dbReference type="Proteomes" id="UP000597656">
    <property type="component" value="Unassembled WGS sequence"/>
</dbReference>
<dbReference type="EMBL" id="BMNC01000026">
    <property type="protein sequence ID" value="GGN28039.1"/>
    <property type="molecule type" value="Genomic_DNA"/>
</dbReference>
<proteinExistence type="predicted"/>
<gene>
    <name evidence="1" type="ORF">GCM10011609_83830</name>
</gene>
<organism evidence="1 2">
    <name type="scientific">Lentzea pudingi</name>
    <dbReference type="NCBI Taxonomy" id="1789439"/>
    <lineage>
        <taxon>Bacteria</taxon>
        <taxon>Bacillati</taxon>
        <taxon>Actinomycetota</taxon>
        <taxon>Actinomycetes</taxon>
        <taxon>Pseudonocardiales</taxon>
        <taxon>Pseudonocardiaceae</taxon>
        <taxon>Lentzea</taxon>
    </lineage>
</organism>
<accession>A0ABQ2IUL8</accession>
<dbReference type="PANTHER" id="PTHR47691">
    <property type="entry name" value="REGULATOR-RELATED"/>
    <property type="match status" value="1"/>
</dbReference>
<dbReference type="RefSeq" id="WP_189160431.1">
    <property type="nucleotide sequence ID" value="NZ_BMNC01000026.1"/>
</dbReference>
<dbReference type="Gene3D" id="1.25.40.10">
    <property type="entry name" value="Tetratricopeptide repeat domain"/>
    <property type="match status" value="2"/>
</dbReference>